<dbReference type="InterPro" id="IPR040626">
    <property type="entry name" value="Pepdidase_M14_N"/>
</dbReference>
<evidence type="ECO:0000256" key="17">
    <source>
        <dbReference type="ARBA" id="ARBA00043071"/>
    </source>
</evidence>
<dbReference type="GO" id="GO:0004181">
    <property type="term" value="F:metallocarboxypeptidase activity"/>
    <property type="evidence" value="ECO:0007669"/>
    <property type="project" value="InterPro"/>
</dbReference>
<dbReference type="AlphaFoldDB" id="A0A452I7Q8"/>
<evidence type="ECO:0000256" key="14">
    <source>
        <dbReference type="ARBA" id="ARBA00023273"/>
    </source>
</evidence>
<comment type="similarity">
    <text evidence="5 19">Belongs to the peptidase M14 family.</text>
</comment>
<dbReference type="PANTHER" id="PTHR12756">
    <property type="entry name" value="CYTOSOLIC CARBOXYPEPTIDASE"/>
    <property type="match status" value="1"/>
</dbReference>
<keyword evidence="12" id="KW-0482">Metalloprotease</keyword>
<evidence type="ECO:0000256" key="9">
    <source>
        <dbReference type="ARBA" id="ARBA00022723"/>
    </source>
</evidence>
<evidence type="ECO:0000256" key="7">
    <source>
        <dbReference type="ARBA" id="ARBA00022645"/>
    </source>
</evidence>
<comment type="cofactor">
    <cofactor evidence="1">
        <name>Zn(2+)</name>
        <dbReference type="ChEBI" id="CHEBI:29105"/>
    </cofactor>
</comment>
<dbReference type="Pfam" id="PF18027">
    <property type="entry name" value="Pepdidase_M14_N"/>
    <property type="match status" value="1"/>
</dbReference>
<keyword evidence="11" id="KW-0862">Zinc</keyword>
<organism evidence="22 23">
    <name type="scientific">Gopherus agassizii</name>
    <name type="common">Agassiz's desert tortoise</name>
    <dbReference type="NCBI Taxonomy" id="38772"/>
    <lineage>
        <taxon>Eukaryota</taxon>
        <taxon>Metazoa</taxon>
        <taxon>Chordata</taxon>
        <taxon>Craniata</taxon>
        <taxon>Vertebrata</taxon>
        <taxon>Euteleostomi</taxon>
        <taxon>Archelosauria</taxon>
        <taxon>Testudinata</taxon>
        <taxon>Testudines</taxon>
        <taxon>Cryptodira</taxon>
        <taxon>Durocryptodira</taxon>
        <taxon>Testudinoidea</taxon>
        <taxon>Testudinidae</taxon>
        <taxon>Gopherus</taxon>
    </lineage>
</organism>
<feature type="region of interest" description="Disordered" evidence="20">
    <location>
        <begin position="926"/>
        <end position="945"/>
    </location>
</feature>
<dbReference type="GO" id="GO:0005814">
    <property type="term" value="C:centriole"/>
    <property type="evidence" value="ECO:0007669"/>
    <property type="project" value="UniProtKB-SubCell"/>
</dbReference>
<sequence>MACDSSAALAPHRQLPVEQPRTERALGSHSPIGQCPSELSPLLVMSPAQEPTPELLSDPYESFMHHHLQYYGYFRDEEKTAESSSLMLREHRPKSSDSLLEQESGGSNRHSLQDNKKLICSLMLKAALLKSKQLLFNHLDGPGVPRLREPRGLFAVPTSRGPLQAPRWPLECEVIKEQIQHIEWVPPEPEPFYQPTGNEPAPLIVGEEKGTVVYHIKPVAKGSYFTCSRVGGARGPITSPAISLEGPEDTTLLFESRFESGNLQKAVQVGPYEYELTLRMDLYTSKHTQWFYFQVRNTRKGITYRFSIVNLMKPKSLYSMGMKPLLYSQRDAQTHGVGWRREGGDIRYYRCSSEEGQAMYCLTWTVCFPHDHDTCYFAHFYPYTFSDLQRYLLAVASDPVRSQYCKLRVLCSSLAGNTVYLLTITSPSQNPTATATKKAVVLSARVHPGETNGSWVMRGFLDFILSDSPDAQLLRELFIFKVVPMLNPDGVIVGNYRCSLAGRDLNRSYQTVLKESFPCIWHTRRMIQRVLEEREVLLYCDFHGHSRKNNVFMYGCNNKSTPAQRLHERIFPLMLSKNAPDKFSFHSCKFKVQKSKEGTGRIVMWRMGIPNSYTMESTFSGSTLGRKSDSHFTSEDLKSLGYHICDTLLDFCDPDRSKFLQCLSELQELLQQQIHRKLKDLGRGQDSDGAWSDISLSDIESSTSGSNSSQSDGLPAHLLSVAEKFHQKKKRLRTRKERNELRQKYASSQGLTCQEKTPVAGERRLGSPTCRTHQPVSAAALCMEDSCGKQGKTAEAGLISDLQRREPNASQEEQREERLWEHKCHQHSPGPERLWKAQQPQPLLITMLTPPQPQRPAGALPIREHLLPFHFQLDGEPHGSQHAGSSVLAHSASTVGTSPCRSVWWGPEQPAVTLLLSRNLFPRPQLPGRRAPVGPHTLKRSQSQHLLPPRQVTWSLLAFQPPCAEPERRKSPSRPQ</sequence>
<dbReference type="GO" id="GO:0005829">
    <property type="term" value="C:cytosol"/>
    <property type="evidence" value="ECO:0007669"/>
    <property type="project" value="UniProtKB-SubCell"/>
</dbReference>
<evidence type="ECO:0000256" key="6">
    <source>
        <dbReference type="ARBA" id="ARBA00022490"/>
    </source>
</evidence>
<dbReference type="InterPro" id="IPR050821">
    <property type="entry name" value="Cytosolic_carboxypeptidase"/>
</dbReference>
<dbReference type="Ensembl" id="ENSGAGT00000026965.1">
    <property type="protein sequence ID" value="ENSGAGP00000023668.1"/>
    <property type="gene ID" value="ENSGAGG00000017340.1"/>
</dbReference>
<dbReference type="SUPFAM" id="SSF53187">
    <property type="entry name" value="Zn-dependent exopeptidases"/>
    <property type="match status" value="1"/>
</dbReference>
<evidence type="ECO:0000256" key="16">
    <source>
        <dbReference type="ARBA" id="ARBA00041046"/>
    </source>
</evidence>
<keyword evidence="7" id="KW-0121">Carboxypeptidase</keyword>
<comment type="catalytic activity">
    <reaction evidence="15">
        <text>(L-glutamyl)(n+1)-gamma-L-glutamyl-L-glutamyl-[protein] + H2O = (L-glutamyl)(n)-gamma-L-glutamyl-L-glutamyl-[protein] + L-glutamate</text>
        <dbReference type="Rhea" id="RHEA:60004"/>
        <dbReference type="Rhea" id="RHEA-COMP:15519"/>
        <dbReference type="Rhea" id="RHEA-COMP:15675"/>
        <dbReference type="ChEBI" id="CHEBI:15377"/>
        <dbReference type="ChEBI" id="CHEBI:29985"/>
        <dbReference type="ChEBI" id="CHEBI:143623"/>
    </reaction>
    <physiologicalReaction direction="left-to-right" evidence="15">
        <dbReference type="Rhea" id="RHEA:60005"/>
    </physiologicalReaction>
</comment>
<keyword evidence="23" id="KW-1185">Reference proteome</keyword>
<dbReference type="GO" id="GO:0006508">
    <property type="term" value="P:proteolysis"/>
    <property type="evidence" value="ECO:0007669"/>
    <property type="project" value="UniProtKB-KW"/>
</dbReference>
<evidence type="ECO:0000256" key="5">
    <source>
        <dbReference type="ARBA" id="ARBA00005988"/>
    </source>
</evidence>
<dbReference type="Proteomes" id="UP000291020">
    <property type="component" value="Unassembled WGS sequence"/>
</dbReference>
<evidence type="ECO:0000256" key="19">
    <source>
        <dbReference type="PROSITE-ProRule" id="PRU01379"/>
    </source>
</evidence>
<evidence type="ECO:0000256" key="12">
    <source>
        <dbReference type="ARBA" id="ARBA00023049"/>
    </source>
</evidence>
<feature type="domain" description="Peptidase M14" evidence="21">
    <location>
        <begin position="381"/>
        <end position="652"/>
    </location>
</feature>
<keyword evidence="14" id="KW-0966">Cell projection</keyword>
<feature type="active site" description="Proton donor/acceptor" evidence="19">
    <location>
        <position position="616"/>
    </location>
</feature>
<keyword evidence="10" id="KW-0378">Hydrolase</keyword>
<dbReference type="STRING" id="38772.ENSGAGP00000023668"/>
<dbReference type="PROSITE" id="PS52035">
    <property type="entry name" value="PEPTIDASE_M14"/>
    <property type="match status" value="1"/>
</dbReference>
<dbReference type="Gene3D" id="3.40.630.10">
    <property type="entry name" value="Zn peptidases"/>
    <property type="match status" value="1"/>
</dbReference>
<evidence type="ECO:0000256" key="11">
    <source>
        <dbReference type="ARBA" id="ARBA00022833"/>
    </source>
</evidence>
<reference evidence="22" key="3">
    <citation type="submission" date="2025-09" db="UniProtKB">
        <authorList>
            <consortium name="Ensembl"/>
        </authorList>
    </citation>
    <scope>IDENTIFICATION</scope>
</reference>
<proteinExistence type="inferred from homology"/>
<dbReference type="Pfam" id="PF00246">
    <property type="entry name" value="Peptidase_M14"/>
    <property type="match status" value="1"/>
</dbReference>
<keyword evidence="6" id="KW-0963">Cytoplasm</keyword>
<evidence type="ECO:0000313" key="22">
    <source>
        <dbReference type="Ensembl" id="ENSGAGP00000023668.1"/>
    </source>
</evidence>
<feature type="compositionally biased region" description="Polar residues" evidence="20">
    <location>
        <begin position="96"/>
        <end position="110"/>
    </location>
</feature>
<comment type="subcellular location">
    <subcellularLocation>
        <location evidence="3">Cytoplasm</location>
        <location evidence="3">Cytoskeleton</location>
        <location evidence="3">Cilium basal body</location>
    </subcellularLocation>
    <subcellularLocation>
        <location evidence="2">Cytoplasm</location>
        <location evidence="2">Cytoskeleton</location>
        <location evidence="2">Microtubule organizing center</location>
        <location evidence="2">Centrosome</location>
        <location evidence="2">Centriole</location>
    </subcellularLocation>
    <subcellularLocation>
        <location evidence="4">Cytoplasm</location>
        <location evidence="4">Cytosol</location>
    </subcellularLocation>
</comment>
<evidence type="ECO:0000256" key="2">
    <source>
        <dbReference type="ARBA" id="ARBA00004114"/>
    </source>
</evidence>
<evidence type="ECO:0000313" key="23">
    <source>
        <dbReference type="Proteomes" id="UP000291020"/>
    </source>
</evidence>
<evidence type="ECO:0000256" key="15">
    <source>
        <dbReference type="ARBA" id="ARBA00029302"/>
    </source>
</evidence>
<protein>
    <recommendedName>
        <fullName evidence="16">Cytosolic carboxypeptidase 2</fullName>
    </recommendedName>
    <alternativeName>
        <fullName evidence="18">ATP/GTP-binding protein-like 2</fullName>
    </alternativeName>
    <alternativeName>
        <fullName evidence="17">Protein deglutamylase CCP2</fullName>
    </alternativeName>
</protein>
<dbReference type="GO" id="GO:0008270">
    <property type="term" value="F:zinc ion binding"/>
    <property type="evidence" value="ECO:0007669"/>
    <property type="project" value="InterPro"/>
</dbReference>
<dbReference type="InterPro" id="IPR000834">
    <property type="entry name" value="Peptidase_M14"/>
</dbReference>
<evidence type="ECO:0000256" key="1">
    <source>
        <dbReference type="ARBA" id="ARBA00001947"/>
    </source>
</evidence>
<feature type="region of interest" description="Disordered" evidence="20">
    <location>
        <begin position="1"/>
        <end position="32"/>
    </location>
</feature>
<dbReference type="CDD" id="cd06907">
    <property type="entry name" value="M14_AGBL2-3_like"/>
    <property type="match status" value="1"/>
</dbReference>
<evidence type="ECO:0000256" key="8">
    <source>
        <dbReference type="ARBA" id="ARBA00022670"/>
    </source>
</evidence>
<feature type="region of interest" description="Disordered" evidence="20">
    <location>
        <begin position="82"/>
        <end position="111"/>
    </location>
</feature>
<reference evidence="23" key="1">
    <citation type="journal article" date="2017" name="PLoS ONE">
        <title>The Agassiz's desert tortoise genome provides a resource for the conservation of a threatened species.</title>
        <authorList>
            <person name="Tollis M."/>
            <person name="DeNardo D.F."/>
            <person name="Cornelius J.A."/>
            <person name="Dolby G.A."/>
            <person name="Edwards T."/>
            <person name="Henen B.T."/>
            <person name="Karl A.E."/>
            <person name="Murphy R.W."/>
            <person name="Kusumi K."/>
        </authorList>
    </citation>
    <scope>NUCLEOTIDE SEQUENCE [LARGE SCALE GENOMIC DNA]</scope>
</reference>
<dbReference type="FunFam" id="3.40.630.10:FF:000011">
    <property type="entry name" value="cytosolic carboxypeptidase 2 isoform X1"/>
    <property type="match status" value="1"/>
</dbReference>
<evidence type="ECO:0000259" key="21">
    <source>
        <dbReference type="PROSITE" id="PS52035"/>
    </source>
</evidence>
<reference evidence="22" key="2">
    <citation type="submission" date="2025-08" db="UniProtKB">
        <authorList>
            <consortium name="Ensembl"/>
        </authorList>
    </citation>
    <scope>IDENTIFICATION</scope>
</reference>
<keyword evidence="8" id="KW-0645">Protease</keyword>
<keyword evidence="9" id="KW-0479">Metal-binding</keyword>
<evidence type="ECO:0000256" key="3">
    <source>
        <dbReference type="ARBA" id="ARBA00004120"/>
    </source>
</evidence>
<evidence type="ECO:0000256" key="4">
    <source>
        <dbReference type="ARBA" id="ARBA00004514"/>
    </source>
</evidence>
<evidence type="ECO:0000256" key="20">
    <source>
        <dbReference type="SAM" id="MobiDB-lite"/>
    </source>
</evidence>
<dbReference type="PANTHER" id="PTHR12756:SF41">
    <property type="entry name" value="CYTOSOLIC CARBOXYPEPTIDASE 2"/>
    <property type="match status" value="1"/>
</dbReference>
<accession>A0A452I7Q8</accession>
<name>A0A452I7Q8_9SAUR</name>
<keyword evidence="13" id="KW-0206">Cytoskeleton</keyword>
<evidence type="ECO:0000256" key="13">
    <source>
        <dbReference type="ARBA" id="ARBA00023212"/>
    </source>
</evidence>
<dbReference type="Gene3D" id="2.60.40.3120">
    <property type="match status" value="1"/>
</dbReference>
<evidence type="ECO:0000256" key="10">
    <source>
        <dbReference type="ARBA" id="ARBA00022801"/>
    </source>
</evidence>
<evidence type="ECO:0000256" key="18">
    <source>
        <dbReference type="ARBA" id="ARBA00043107"/>
    </source>
</evidence>